<dbReference type="PATRIC" id="fig|1279009.4.peg.3929"/>
<feature type="transmembrane region" description="Helical" evidence="1">
    <location>
        <begin position="587"/>
        <end position="606"/>
    </location>
</feature>
<feature type="transmembrane region" description="Helical" evidence="1">
    <location>
        <begin position="314"/>
        <end position="332"/>
    </location>
</feature>
<proteinExistence type="predicted"/>
<dbReference type="Pfam" id="PF10101">
    <property type="entry name" value="DUF2339"/>
    <property type="match status" value="1"/>
</dbReference>
<feature type="transmembrane region" description="Helical" evidence="1">
    <location>
        <begin position="352"/>
        <end position="373"/>
    </location>
</feature>
<feature type="transmembrane region" description="Helical" evidence="1">
    <location>
        <begin position="477"/>
        <end position="498"/>
    </location>
</feature>
<sequence>MLGVGIGAKYAIEHDLVSPLTRIVLGYLAGLGLLAFALKLKREYLNFSAVLLSGAMAIFYFITYAAYDFYALIPQGVAFGLMVVFTVFTVVAALQYNMAVIAHFGLVGAYAVPILLSDGSGRVAILFSYMAILNAGILLISFSRQWKSLVYTAFGLSWLVYMGWFALSYTVREPSHWGIAFGFLALFFLIFYSILLAYKLLRLEQFQKDDVVLLLFNAFIFYGVGYALIQDLPQGEELLGLFTLLNALLHFGVAVLIYRRRLADRTLFYLMGGLVLVFITLAVPVQLEGQWVSLLWALQAALLFWIGRSRGVSFYESLSYALMLLAFGSILHDWSESPATYFPEGQTQIRPVLNGAFLLTLLFTAAFGLMSWLNLRYPPALTGAATRLQLLRVGLPAVFLLALYQLFGLEIARYWEGLYQASYITYTSADYEQVELSGWDHDLLLFRRVWMLNYSLLFLSLLALVNQLRIRSRPLGLVNLGLNGLLLLVFLWGGLLALSELRESYLSGHMAEYYQRGPGHVLIRYFSFLFLGGMLWTSYRYLRTPFMALQQHRPQANMLLYGVLLWILSSELIHWMDMAGSSQTYKFGLSLLWGAYALLLIVLGIWKRQKALRIGAIVLFAVTLIKLFFYDIVHLDTIAKTVVFVSLGVLLLIISFLYNKYKALIFDEPTA</sequence>
<dbReference type="AlphaFoldDB" id="M7N195"/>
<feature type="transmembrane region" description="Helical" evidence="1">
    <location>
        <begin position="241"/>
        <end position="258"/>
    </location>
</feature>
<dbReference type="Proteomes" id="UP000011910">
    <property type="component" value="Unassembled WGS sequence"/>
</dbReference>
<dbReference type="InterPro" id="IPR019286">
    <property type="entry name" value="DUF2339_TM"/>
</dbReference>
<feature type="transmembrane region" description="Helical" evidence="1">
    <location>
        <begin position="445"/>
        <end position="465"/>
    </location>
</feature>
<evidence type="ECO:0000313" key="3">
    <source>
        <dbReference type="Proteomes" id="UP000011910"/>
    </source>
</evidence>
<comment type="caution">
    <text evidence="2">The sequence shown here is derived from an EMBL/GenBank/DDBJ whole genome shotgun (WGS) entry which is preliminary data.</text>
</comment>
<feature type="transmembrane region" description="Helical" evidence="1">
    <location>
        <begin position="123"/>
        <end position="142"/>
    </location>
</feature>
<reference evidence="2 3" key="1">
    <citation type="journal article" date="2013" name="Genome Announc.">
        <title>Draft Genome Sequence of Cesiribacter andamanensis Strain AMV16T, Isolated from a Soil Sample from a Mud Volcano in the Andaman Islands, India.</title>
        <authorList>
            <person name="Shivaji S."/>
            <person name="Ara S."/>
            <person name="Begum Z."/>
            <person name="Srinivas T.N."/>
            <person name="Singh A."/>
            <person name="Kumar Pinnaka A."/>
        </authorList>
    </citation>
    <scope>NUCLEOTIDE SEQUENCE [LARGE SCALE GENOMIC DNA]</scope>
    <source>
        <strain evidence="2 3">AMV16</strain>
    </source>
</reference>
<feature type="transmembrane region" description="Helical" evidence="1">
    <location>
        <begin position="177"/>
        <end position="198"/>
    </location>
</feature>
<feature type="transmembrane region" description="Helical" evidence="1">
    <location>
        <begin position="393"/>
        <end position="415"/>
    </location>
</feature>
<organism evidence="2 3">
    <name type="scientific">Cesiribacter andamanensis AMV16</name>
    <dbReference type="NCBI Taxonomy" id="1279009"/>
    <lineage>
        <taxon>Bacteria</taxon>
        <taxon>Pseudomonadati</taxon>
        <taxon>Bacteroidota</taxon>
        <taxon>Cytophagia</taxon>
        <taxon>Cytophagales</taxon>
        <taxon>Cesiribacteraceae</taxon>
        <taxon>Cesiribacter</taxon>
    </lineage>
</organism>
<keyword evidence="1" id="KW-1133">Transmembrane helix</keyword>
<feature type="transmembrane region" description="Helical" evidence="1">
    <location>
        <begin position="20"/>
        <end position="38"/>
    </location>
</feature>
<feature type="transmembrane region" description="Helical" evidence="1">
    <location>
        <begin position="613"/>
        <end position="632"/>
    </location>
</feature>
<dbReference type="PANTHER" id="PTHR38434">
    <property type="entry name" value="BLL2549 PROTEIN"/>
    <property type="match status" value="1"/>
</dbReference>
<dbReference type="PANTHER" id="PTHR38434:SF1">
    <property type="entry name" value="BLL2549 PROTEIN"/>
    <property type="match status" value="1"/>
</dbReference>
<keyword evidence="1" id="KW-0472">Membrane</keyword>
<feature type="transmembrane region" description="Helical" evidence="1">
    <location>
        <begin position="291"/>
        <end position="307"/>
    </location>
</feature>
<feature type="transmembrane region" description="Helical" evidence="1">
    <location>
        <begin position="100"/>
        <end position="117"/>
    </location>
</feature>
<feature type="transmembrane region" description="Helical" evidence="1">
    <location>
        <begin position="73"/>
        <end position="93"/>
    </location>
</feature>
<feature type="transmembrane region" description="Helical" evidence="1">
    <location>
        <begin position="558"/>
        <end position="575"/>
    </location>
</feature>
<keyword evidence="3" id="KW-1185">Reference proteome</keyword>
<feature type="transmembrane region" description="Helical" evidence="1">
    <location>
        <begin position="210"/>
        <end position="229"/>
    </location>
</feature>
<protein>
    <submittedName>
        <fullName evidence="2">Putative membrane protein</fullName>
    </submittedName>
</protein>
<dbReference type="eggNOG" id="COG5373">
    <property type="taxonomic scope" value="Bacteria"/>
</dbReference>
<name>M7N195_9BACT</name>
<keyword evidence="1" id="KW-0812">Transmembrane</keyword>
<feature type="transmembrane region" description="Helical" evidence="1">
    <location>
        <begin position="267"/>
        <end position="285"/>
    </location>
</feature>
<dbReference type="EMBL" id="AODQ01000158">
    <property type="protein sequence ID" value="EMR00986.1"/>
    <property type="molecule type" value="Genomic_DNA"/>
</dbReference>
<gene>
    <name evidence="2" type="ORF">ADICEAN_03883</name>
</gene>
<feature type="transmembrane region" description="Helical" evidence="1">
    <location>
        <begin position="518"/>
        <end position="537"/>
    </location>
</feature>
<feature type="transmembrane region" description="Helical" evidence="1">
    <location>
        <begin position="149"/>
        <end position="171"/>
    </location>
</feature>
<feature type="transmembrane region" description="Helical" evidence="1">
    <location>
        <begin position="638"/>
        <end position="658"/>
    </location>
</feature>
<feature type="transmembrane region" description="Helical" evidence="1">
    <location>
        <begin position="45"/>
        <end position="67"/>
    </location>
</feature>
<evidence type="ECO:0000313" key="2">
    <source>
        <dbReference type="EMBL" id="EMR00986.1"/>
    </source>
</evidence>
<evidence type="ECO:0000256" key="1">
    <source>
        <dbReference type="SAM" id="Phobius"/>
    </source>
</evidence>
<dbReference type="STRING" id="1279009.ADICEAN_03883"/>
<accession>M7N195</accession>